<reference evidence="2" key="1">
    <citation type="journal article" date="2019" name="Int. J. Syst. Evol. Microbiol.">
        <title>The Global Catalogue of Microorganisms (GCM) 10K type strain sequencing project: providing services to taxonomists for standard genome sequencing and annotation.</title>
        <authorList>
            <consortium name="The Broad Institute Genomics Platform"/>
            <consortium name="The Broad Institute Genome Sequencing Center for Infectious Disease"/>
            <person name="Wu L."/>
            <person name="Ma J."/>
        </authorList>
    </citation>
    <scope>NUCLEOTIDE SEQUENCE [LARGE SCALE GENOMIC DNA]</scope>
    <source>
        <strain evidence="2">JCM 17338</strain>
    </source>
</reference>
<sequence length="91" mass="10595">MQNFFNVNIVQLVIFENNQIIITPHMKSILTDTEYKQIIRRIATLSSLSAKVTDFEELKTLSALAMDYETRRYDFSLSYNSAAQNFSINQH</sequence>
<gene>
    <name evidence="1" type="ORF">GCM10022246_14090</name>
</gene>
<dbReference type="Proteomes" id="UP001501081">
    <property type="component" value="Unassembled WGS sequence"/>
</dbReference>
<protein>
    <submittedName>
        <fullName evidence="1">Uncharacterized protein</fullName>
    </submittedName>
</protein>
<evidence type="ECO:0000313" key="2">
    <source>
        <dbReference type="Proteomes" id="UP001501081"/>
    </source>
</evidence>
<evidence type="ECO:0000313" key="1">
    <source>
        <dbReference type="EMBL" id="GAA3962077.1"/>
    </source>
</evidence>
<dbReference type="EMBL" id="BAABAK010000005">
    <property type="protein sequence ID" value="GAA3962077.1"/>
    <property type="molecule type" value="Genomic_DNA"/>
</dbReference>
<proteinExistence type="predicted"/>
<name>A0ABP7P9R2_9SPHI</name>
<comment type="caution">
    <text evidence="1">The sequence shown here is derived from an EMBL/GenBank/DDBJ whole genome shotgun (WGS) entry which is preliminary data.</text>
</comment>
<accession>A0ABP7P9R2</accession>
<organism evidence="1 2">
    <name type="scientific">Pedobacter ginsengiterrae</name>
    <dbReference type="NCBI Taxonomy" id="871696"/>
    <lineage>
        <taxon>Bacteria</taxon>
        <taxon>Pseudomonadati</taxon>
        <taxon>Bacteroidota</taxon>
        <taxon>Sphingobacteriia</taxon>
        <taxon>Sphingobacteriales</taxon>
        <taxon>Sphingobacteriaceae</taxon>
        <taxon>Pedobacter</taxon>
    </lineage>
</organism>
<keyword evidence="2" id="KW-1185">Reference proteome</keyword>